<proteinExistence type="inferred from homology"/>
<dbReference type="InterPro" id="IPR022417">
    <property type="entry name" value="Porphobilin_deaminase_N"/>
</dbReference>
<evidence type="ECO:0000256" key="4">
    <source>
        <dbReference type="ARBA" id="ARBA00011245"/>
    </source>
</evidence>
<comment type="miscellaneous">
    <text evidence="8">The porphobilinogen subunits are added to the dipyrromethane group.</text>
</comment>
<comment type="cofactor">
    <cofactor evidence="8">
        <name>dipyrromethane</name>
        <dbReference type="ChEBI" id="CHEBI:60342"/>
    </cofactor>
    <text evidence="8">Binds 1 dipyrromethane group covalently.</text>
</comment>
<dbReference type="SUPFAM" id="SSF54782">
    <property type="entry name" value="Porphobilinogen deaminase (hydroxymethylbilane synthase), C-terminal domain"/>
    <property type="match status" value="1"/>
</dbReference>
<dbReference type="GO" id="GO:0006782">
    <property type="term" value="P:protoporphyrinogen IX biosynthetic process"/>
    <property type="evidence" value="ECO:0007669"/>
    <property type="project" value="UniProtKB-UniRule"/>
</dbReference>
<keyword evidence="5 8" id="KW-0808">Transferase</keyword>
<reference evidence="11 12" key="1">
    <citation type="submission" date="2017-08" db="EMBL/GenBank/DDBJ databases">
        <title>Fine stratification of microbial communities through a metagenomic profile of the photic zone.</title>
        <authorList>
            <person name="Haro-Moreno J.M."/>
            <person name="Lopez-Perez M."/>
            <person name="De La Torre J."/>
            <person name="Picazo A."/>
            <person name="Camacho A."/>
            <person name="Rodriguez-Valera F."/>
        </authorList>
    </citation>
    <scope>NUCLEOTIDE SEQUENCE [LARGE SCALE GENOMIC DNA]</scope>
    <source>
        <strain evidence="11">MED-G24</strain>
    </source>
</reference>
<evidence type="ECO:0000256" key="2">
    <source>
        <dbReference type="ARBA" id="ARBA00004735"/>
    </source>
</evidence>
<dbReference type="HAMAP" id="MF_00260">
    <property type="entry name" value="Porphobil_deam"/>
    <property type="match status" value="1"/>
</dbReference>
<dbReference type="SUPFAM" id="SSF53850">
    <property type="entry name" value="Periplasmic binding protein-like II"/>
    <property type="match status" value="1"/>
</dbReference>
<comment type="similarity">
    <text evidence="3 8">Belongs to the HMBS family.</text>
</comment>
<evidence type="ECO:0000259" key="10">
    <source>
        <dbReference type="Pfam" id="PF03900"/>
    </source>
</evidence>
<feature type="domain" description="Porphobilinogen deaminase N-terminal" evidence="9">
    <location>
        <begin position="4"/>
        <end position="205"/>
    </location>
</feature>
<evidence type="ECO:0000256" key="7">
    <source>
        <dbReference type="ARBA" id="ARBA00048169"/>
    </source>
</evidence>
<evidence type="ECO:0000256" key="6">
    <source>
        <dbReference type="ARBA" id="ARBA00023244"/>
    </source>
</evidence>
<protein>
    <recommendedName>
        <fullName evidence="8">Porphobilinogen deaminase</fullName>
        <shortName evidence="8">PBG</shortName>
        <ecNumber evidence="8">2.5.1.61</ecNumber>
    </recommendedName>
    <alternativeName>
        <fullName evidence="8">Hydroxymethylbilane synthase</fullName>
        <shortName evidence="8">HMBS</shortName>
    </alternativeName>
    <alternativeName>
        <fullName evidence="8">Pre-uroporphyrinogen synthase</fullName>
    </alternativeName>
</protein>
<feature type="modified residue" description="S-(dipyrrolylmethanemethyl)cysteine" evidence="8">
    <location>
        <position position="240"/>
    </location>
</feature>
<feature type="domain" description="Porphobilinogen deaminase C-terminal" evidence="10">
    <location>
        <begin position="224"/>
        <end position="277"/>
    </location>
</feature>
<evidence type="ECO:0000313" key="12">
    <source>
        <dbReference type="Proteomes" id="UP000219327"/>
    </source>
</evidence>
<evidence type="ECO:0000256" key="3">
    <source>
        <dbReference type="ARBA" id="ARBA00005638"/>
    </source>
</evidence>
<comment type="caution">
    <text evidence="11">The sequence shown here is derived from an EMBL/GenBank/DDBJ whole genome shotgun (WGS) entry which is preliminary data.</text>
</comment>
<sequence>MKTIRIATRKSPLALWQAENVRSLLQGVAPEWSIEFVGVVTEGDRDQTSPLTKIGGKGVFVKALEIALLEQKADIAVHSMKDVPSVLAPGLQLSAVLAREDPRDALLSELYTFDTLPMGARVGTSSLRRRYQLAHKRPDLVFEELRGNVDTRLRRLRSGDFDAIVLAVAGLKRLGLADAITDYLPIETSVPAAGQGAIAIECRDEGIEDLIVPLTELDHDMTALCTSAERQVSSSLFATCDLPVGVHAESIRGDTVRMTAFVSDVEGLRQVRATSEGPSAMVADDLLHRLNHQNVRELIVSGSTPT</sequence>
<dbReference type="AlphaFoldDB" id="A0A2A5WXY9"/>
<evidence type="ECO:0000256" key="8">
    <source>
        <dbReference type="HAMAP-Rule" id="MF_00260"/>
    </source>
</evidence>
<comment type="function">
    <text evidence="1 8">Tetrapolymerization of the monopyrrole PBG into the hydroxymethylbilane pre-uroporphyrinogen in several discrete steps.</text>
</comment>
<gene>
    <name evidence="8" type="primary">hemC</name>
    <name evidence="11" type="ORF">CNE99_02125</name>
</gene>
<dbReference type="NCBIfam" id="TIGR00212">
    <property type="entry name" value="hemC"/>
    <property type="match status" value="1"/>
</dbReference>
<dbReference type="InterPro" id="IPR036803">
    <property type="entry name" value="Porphobilinogen_deaminase_C_sf"/>
</dbReference>
<dbReference type="Gene3D" id="3.30.160.40">
    <property type="entry name" value="Porphobilinogen deaminase, C-terminal domain"/>
    <property type="match status" value="1"/>
</dbReference>
<evidence type="ECO:0000256" key="1">
    <source>
        <dbReference type="ARBA" id="ARBA00002869"/>
    </source>
</evidence>
<dbReference type="PRINTS" id="PR00151">
    <property type="entry name" value="PORPHBDMNASE"/>
</dbReference>
<name>A0A2A5WXY9_9GAMM</name>
<dbReference type="Pfam" id="PF01379">
    <property type="entry name" value="Porphobil_deam"/>
    <property type="match status" value="1"/>
</dbReference>
<dbReference type="GO" id="GO:0004418">
    <property type="term" value="F:hydroxymethylbilane synthase activity"/>
    <property type="evidence" value="ECO:0007669"/>
    <property type="project" value="UniProtKB-UniRule"/>
</dbReference>
<dbReference type="PANTHER" id="PTHR11557">
    <property type="entry name" value="PORPHOBILINOGEN DEAMINASE"/>
    <property type="match status" value="1"/>
</dbReference>
<dbReference type="UniPathway" id="UPA00251">
    <property type="reaction ID" value="UER00319"/>
</dbReference>
<dbReference type="EC" id="2.5.1.61" evidence="8"/>
<organism evidence="11 12">
    <name type="scientific">OM182 bacterium MED-G24</name>
    <dbReference type="NCBI Taxonomy" id="1986255"/>
    <lineage>
        <taxon>Bacteria</taxon>
        <taxon>Pseudomonadati</taxon>
        <taxon>Pseudomonadota</taxon>
        <taxon>Gammaproteobacteria</taxon>
        <taxon>OMG group</taxon>
        <taxon>OM182 clade</taxon>
    </lineage>
</organism>
<dbReference type="GO" id="GO:0005737">
    <property type="term" value="C:cytoplasm"/>
    <property type="evidence" value="ECO:0007669"/>
    <property type="project" value="UniProtKB-UniRule"/>
</dbReference>
<evidence type="ECO:0000256" key="5">
    <source>
        <dbReference type="ARBA" id="ARBA00022679"/>
    </source>
</evidence>
<dbReference type="FunFam" id="3.40.190.10:FF:000005">
    <property type="entry name" value="Porphobilinogen deaminase"/>
    <property type="match status" value="1"/>
</dbReference>
<comment type="subunit">
    <text evidence="4 8">Monomer.</text>
</comment>
<dbReference type="Proteomes" id="UP000219327">
    <property type="component" value="Unassembled WGS sequence"/>
</dbReference>
<comment type="catalytic activity">
    <reaction evidence="7 8">
        <text>4 porphobilinogen + H2O = hydroxymethylbilane + 4 NH4(+)</text>
        <dbReference type="Rhea" id="RHEA:13185"/>
        <dbReference type="ChEBI" id="CHEBI:15377"/>
        <dbReference type="ChEBI" id="CHEBI:28938"/>
        <dbReference type="ChEBI" id="CHEBI:57845"/>
        <dbReference type="ChEBI" id="CHEBI:58126"/>
        <dbReference type="EC" id="2.5.1.61"/>
    </reaction>
</comment>
<comment type="pathway">
    <text evidence="2">Porphyrin-containing compound metabolism; protoporphyrin-IX biosynthesis; coproporphyrinogen-III from 5-aminolevulinate: step 2/4.</text>
</comment>
<dbReference type="Gene3D" id="3.40.190.10">
    <property type="entry name" value="Periplasmic binding protein-like II"/>
    <property type="match status" value="2"/>
</dbReference>
<keyword evidence="6 8" id="KW-0627">Porphyrin biosynthesis</keyword>
<dbReference type="EMBL" id="NTKD01000006">
    <property type="protein sequence ID" value="PDH41097.1"/>
    <property type="molecule type" value="Genomic_DNA"/>
</dbReference>
<dbReference type="PIRSF" id="PIRSF001438">
    <property type="entry name" value="4pyrrol_synth_OHMeBilane_synth"/>
    <property type="match status" value="1"/>
</dbReference>
<dbReference type="Pfam" id="PF03900">
    <property type="entry name" value="Porphobil_deamC"/>
    <property type="match status" value="1"/>
</dbReference>
<dbReference type="InterPro" id="IPR022418">
    <property type="entry name" value="Porphobilinogen_deaminase_C"/>
</dbReference>
<dbReference type="PANTHER" id="PTHR11557:SF0">
    <property type="entry name" value="PORPHOBILINOGEN DEAMINASE"/>
    <property type="match status" value="1"/>
</dbReference>
<evidence type="ECO:0000313" key="11">
    <source>
        <dbReference type="EMBL" id="PDH41097.1"/>
    </source>
</evidence>
<accession>A0A2A5WXY9</accession>
<dbReference type="InterPro" id="IPR000860">
    <property type="entry name" value="HemC"/>
</dbReference>
<dbReference type="FunFam" id="3.40.190.10:FF:000004">
    <property type="entry name" value="Porphobilinogen deaminase"/>
    <property type="match status" value="1"/>
</dbReference>
<evidence type="ECO:0000259" key="9">
    <source>
        <dbReference type="Pfam" id="PF01379"/>
    </source>
</evidence>